<proteinExistence type="predicted"/>
<sequence length="243" mass="27277">MARVILQSRIPDDQREAAAARLPAMRPVEMANWLVVDDAYAAQIAYKVHLMETSRDNVCRTLEGAEPAVQELLDTILANLAERPDFTVGDAVTCPDGREVQIDRSDPFMTLAQLVQEDLCLMEKHGDEHVLTAAILGFPAAWTLAEKIGRPLTGIHIPVPPYDDNVAKRVQRLFDGIQPGRAIWRANLHTYADPELHHRRTENDPRPYVEEANFERSERQTLVRLPKTGAVVFSIHTCMSPKA</sequence>
<name>A0ABX0VYX7_9RHOB</name>
<dbReference type="InterPro" id="IPR021848">
    <property type="entry name" value="HODM_asu-like"/>
</dbReference>
<organism evidence="1 2">
    <name type="scientific">Marivivens donghaensis</name>
    <dbReference type="NCBI Taxonomy" id="1699413"/>
    <lineage>
        <taxon>Bacteria</taxon>
        <taxon>Pseudomonadati</taxon>
        <taxon>Pseudomonadota</taxon>
        <taxon>Alphaproteobacteria</taxon>
        <taxon>Rhodobacterales</taxon>
        <taxon>Paracoccaceae</taxon>
        <taxon>Marivivens group</taxon>
        <taxon>Marivivens</taxon>
    </lineage>
</organism>
<reference evidence="1 2" key="1">
    <citation type="submission" date="2020-03" db="EMBL/GenBank/DDBJ databases">
        <title>Bacterial isolates of synthetic phycosphere.</title>
        <authorList>
            <person name="Fu H."/>
            <person name="Moran M.A."/>
        </authorList>
    </citation>
    <scope>NUCLEOTIDE SEQUENCE [LARGE SCALE GENOMIC DNA]</scope>
    <source>
        <strain evidence="1 2">HF1</strain>
    </source>
</reference>
<gene>
    <name evidence="1" type="ORF">HCZ30_09350</name>
</gene>
<dbReference type="Proteomes" id="UP000709466">
    <property type="component" value="Unassembled WGS sequence"/>
</dbReference>
<comment type="caution">
    <text evidence="1">The sequence shown here is derived from an EMBL/GenBank/DDBJ whole genome shotgun (WGS) entry which is preliminary data.</text>
</comment>
<dbReference type="Pfam" id="PF11927">
    <property type="entry name" value="HODM_asu-like"/>
    <property type="match status" value="1"/>
</dbReference>
<evidence type="ECO:0000313" key="1">
    <source>
        <dbReference type="EMBL" id="NIY72640.1"/>
    </source>
</evidence>
<evidence type="ECO:0000313" key="2">
    <source>
        <dbReference type="Proteomes" id="UP000709466"/>
    </source>
</evidence>
<dbReference type="RefSeq" id="WP_167638017.1">
    <property type="nucleotide sequence ID" value="NZ_JAATOP010000005.1"/>
</dbReference>
<protein>
    <submittedName>
        <fullName evidence="1">DUF3445 domain-containing protein</fullName>
    </submittedName>
</protein>
<keyword evidence="2" id="KW-1185">Reference proteome</keyword>
<dbReference type="EMBL" id="JAATOP010000005">
    <property type="protein sequence ID" value="NIY72640.1"/>
    <property type="molecule type" value="Genomic_DNA"/>
</dbReference>
<accession>A0ABX0VYX7</accession>